<sequence>MKNAKNPKFNHQKFINRRIQQPSVRILKINQSYRTFELAELMGFWKMAMETQKVSKARKPQSKYISGILKTQTIRWATPVLAIAGLWTSSLPSTALTLFSDDHDSYRVCAAQLLKAGVAQPAAAQGCATAIRPRDLSACVATIKQRTKIDPTDALAYCTRARRPKELASCVVDVSLNTKEEINPAVLNYCGRSLQPVTFADCVVGLRKEISLTPVQALDTCIDASETANGLTVSPTLP</sequence>
<dbReference type="EMBL" id="BDGE01000001">
    <property type="protein sequence ID" value="GBE90321.1"/>
    <property type="molecule type" value="Genomic_DNA"/>
</dbReference>
<accession>A0A2H6LAR2</accession>
<evidence type="ECO:0000313" key="2">
    <source>
        <dbReference type="EMBL" id="GBE95691.1"/>
    </source>
</evidence>
<gene>
    <name evidence="1" type="ORF">NCWK1_0036</name>
    <name evidence="2" type="ORF">NCWK1_5479</name>
</gene>
<organism evidence="1 3">
    <name type="scientific">Nostoc cycadae WK-1</name>
    <dbReference type="NCBI Taxonomy" id="1861711"/>
    <lineage>
        <taxon>Bacteria</taxon>
        <taxon>Bacillati</taxon>
        <taxon>Cyanobacteriota</taxon>
        <taxon>Cyanophyceae</taxon>
        <taxon>Nostocales</taxon>
        <taxon>Nostocaceae</taxon>
        <taxon>Nostoc</taxon>
    </lineage>
</organism>
<reference evidence="1" key="1">
    <citation type="submission" date="2016-07" db="EMBL/GenBank/DDBJ databases">
        <title>Draft genome sequence of a symbiotic cyanobacterium, Nostoc cycadae WK-1 isolated from coralloid root tissue of Cycas revoluta.</title>
        <authorList>
            <person name="Kanesaki Y."/>
            <person name="Hirose Y."/>
            <person name="Fujisawa T."/>
            <person name="Matsunaga S."/>
            <person name="Nakamura Y."/>
            <person name="Yoshikawa H."/>
            <person name="Murakami A."/>
            <person name="Hirose M."/>
            <person name="Yamada T."/>
            <person name="Kim K.-H."/>
            <person name="Park C.S."/>
            <person name="Liu G.Q."/>
        </authorList>
    </citation>
    <scope>NUCLEOTIDE SEQUENCE [LARGE SCALE GENOMIC DNA]</scope>
    <source>
        <strain evidence="1">WK-1</strain>
    </source>
</reference>
<dbReference type="Proteomes" id="UP000236527">
    <property type="component" value="Unassembled WGS sequence"/>
</dbReference>
<evidence type="ECO:0000313" key="3">
    <source>
        <dbReference type="Proteomes" id="UP000236527"/>
    </source>
</evidence>
<dbReference type="EMBL" id="BDGE01000118">
    <property type="protein sequence ID" value="GBE95691.1"/>
    <property type="molecule type" value="Genomic_DNA"/>
</dbReference>
<reference evidence="3" key="2">
    <citation type="journal article" date="2018" name="Genome Announc.">
        <title>Draft Genome Sequence of the Nitrogen-Fixing and Hormogonia-Inducing Cyanobacterium Nostoc cycadae Strain WK-1, Isolated from the Coralloid Roots of Cycas revoluta.</title>
        <authorList>
            <person name="Kanesaki Y."/>
            <person name="Hirose M."/>
            <person name="Hirose Y."/>
            <person name="Fujisawa T."/>
            <person name="Nakamura Y."/>
            <person name="Watanabe S."/>
            <person name="Matsunaga S."/>
            <person name="Uchida H."/>
            <person name="Murakami A."/>
        </authorList>
    </citation>
    <scope>NUCLEOTIDE SEQUENCE [LARGE SCALE GENOMIC DNA]</scope>
    <source>
        <strain evidence="3">WK-1</strain>
    </source>
</reference>
<name>A0A2H6LAR2_9NOSO</name>
<keyword evidence="3" id="KW-1185">Reference proteome</keyword>
<evidence type="ECO:0000313" key="1">
    <source>
        <dbReference type="EMBL" id="GBE90321.1"/>
    </source>
</evidence>
<dbReference type="AlphaFoldDB" id="A0A2H6LAR2"/>
<dbReference type="RefSeq" id="WP_245894795.1">
    <property type="nucleotide sequence ID" value="NZ_DF978421.1"/>
</dbReference>
<protein>
    <submittedName>
        <fullName evidence="1">Uncharacterized protein</fullName>
    </submittedName>
</protein>
<proteinExistence type="predicted"/>
<comment type="caution">
    <text evidence="1">The sequence shown here is derived from an EMBL/GenBank/DDBJ whole genome shotgun (WGS) entry which is preliminary data.</text>
</comment>